<dbReference type="Gene3D" id="3.40.50.1820">
    <property type="entry name" value="alpha/beta hydrolase"/>
    <property type="match status" value="1"/>
</dbReference>
<sequence>MSNLPSPDNQLLNFQQMGQGDDIVLIHGLFGSLENLNMVAKHLAQFYRVTSVDVRNHGDSFHYNDMAYPELAKDIIRLLDHLDIGQCHLLGHSMGGKIAIQTALAHAHRINKLIVADIAPVQYPGHHQQIISGLQAIDLSIVKKRMDADKQLREYVNELGVRQFLLRNLAMDSQGNFAFKCSLDDISQCYPQIMQANTLNSDKEQAFTGETLFIKGGNSNYILPEHKPAIAKLLPKAKAKIIQGAGHWLHAEKTTAFNKIVTDFLQAV</sequence>
<keyword evidence="4" id="KW-1185">Reference proteome</keyword>
<dbReference type="RefSeq" id="WP_130599990.1">
    <property type="nucleotide sequence ID" value="NZ_CP034759.1"/>
</dbReference>
<dbReference type="PANTHER" id="PTHR46118:SF4">
    <property type="entry name" value="PROTEIN ABHD11"/>
    <property type="match status" value="1"/>
</dbReference>
<dbReference type="SUPFAM" id="SSF53474">
    <property type="entry name" value="alpha/beta-Hydrolases"/>
    <property type="match status" value="1"/>
</dbReference>
<dbReference type="InterPro" id="IPR000073">
    <property type="entry name" value="AB_hydrolase_1"/>
</dbReference>
<reference evidence="3 4" key="1">
    <citation type="submission" date="2018-12" db="EMBL/GenBank/DDBJ databases">
        <title>Complete genome of Litorilituus sediminis.</title>
        <authorList>
            <person name="Liu A."/>
            <person name="Rong J."/>
        </authorList>
    </citation>
    <scope>NUCLEOTIDE SEQUENCE [LARGE SCALE GENOMIC DNA]</scope>
    <source>
        <strain evidence="3 4">JCM 17549</strain>
    </source>
</reference>
<dbReference type="EMBL" id="CP034759">
    <property type="protein sequence ID" value="QBG35122.1"/>
    <property type="molecule type" value="Genomic_DNA"/>
</dbReference>
<feature type="domain" description="AB hydrolase-1" evidence="2">
    <location>
        <begin position="23"/>
        <end position="253"/>
    </location>
</feature>
<keyword evidence="1 3" id="KW-0378">Hydrolase</keyword>
<dbReference type="KEGG" id="lsd:EMK97_05005"/>
<proteinExistence type="predicted"/>
<dbReference type="PRINTS" id="PR00111">
    <property type="entry name" value="ABHYDROLASE"/>
</dbReference>
<name>A0A4P6P6Q8_9GAMM</name>
<evidence type="ECO:0000313" key="4">
    <source>
        <dbReference type="Proteomes" id="UP000290244"/>
    </source>
</evidence>
<organism evidence="3 4">
    <name type="scientific">Litorilituus sediminis</name>
    <dbReference type="NCBI Taxonomy" id="718192"/>
    <lineage>
        <taxon>Bacteria</taxon>
        <taxon>Pseudomonadati</taxon>
        <taxon>Pseudomonadota</taxon>
        <taxon>Gammaproteobacteria</taxon>
        <taxon>Alteromonadales</taxon>
        <taxon>Colwelliaceae</taxon>
        <taxon>Litorilituus</taxon>
    </lineage>
</organism>
<dbReference type="PANTHER" id="PTHR46118">
    <property type="entry name" value="PROTEIN ABHD11"/>
    <property type="match status" value="1"/>
</dbReference>
<protein>
    <submittedName>
        <fullName evidence="3">Alpha/beta fold hydrolase</fullName>
    </submittedName>
</protein>
<dbReference type="Pfam" id="PF00561">
    <property type="entry name" value="Abhydrolase_1"/>
    <property type="match status" value="1"/>
</dbReference>
<accession>A0A4P6P6Q8</accession>
<gene>
    <name evidence="3" type="ORF">EMK97_05005</name>
</gene>
<evidence type="ECO:0000256" key="1">
    <source>
        <dbReference type="ARBA" id="ARBA00022801"/>
    </source>
</evidence>
<dbReference type="GO" id="GO:0016787">
    <property type="term" value="F:hydrolase activity"/>
    <property type="evidence" value="ECO:0007669"/>
    <property type="project" value="UniProtKB-KW"/>
</dbReference>
<evidence type="ECO:0000313" key="3">
    <source>
        <dbReference type="EMBL" id="QBG35122.1"/>
    </source>
</evidence>
<dbReference type="InterPro" id="IPR029058">
    <property type="entry name" value="AB_hydrolase_fold"/>
</dbReference>
<evidence type="ECO:0000259" key="2">
    <source>
        <dbReference type="Pfam" id="PF00561"/>
    </source>
</evidence>
<dbReference type="OrthoDB" id="9808398at2"/>
<dbReference type="Proteomes" id="UP000290244">
    <property type="component" value="Chromosome"/>
</dbReference>
<dbReference type="AlphaFoldDB" id="A0A4P6P6Q8"/>